<dbReference type="STRING" id="1157490.EL26_24035"/>
<sequence>MKKYGKLLAVLVVVGLIYGCGEQVGAQAPARFVDEDGKAVSSIAVVTDQWSGCKYALKYVGNAGSMTILYDTDGKPLGCGEKK</sequence>
<dbReference type="RefSeq" id="WP_038094715.1">
    <property type="nucleotide sequence ID" value="NZ_JMIR01000066.1"/>
</dbReference>
<gene>
    <name evidence="2" type="ORF">EL26_24035</name>
</gene>
<dbReference type="EMBL" id="JMIR01000066">
    <property type="protein sequence ID" value="KEO80853.1"/>
    <property type="molecule type" value="Genomic_DNA"/>
</dbReference>
<dbReference type="Proteomes" id="UP000027931">
    <property type="component" value="Unassembled WGS sequence"/>
</dbReference>
<feature type="domain" description="DUF6440" evidence="1">
    <location>
        <begin position="36"/>
        <end position="77"/>
    </location>
</feature>
<evidence type="ECO:0000259" key="1">
    <source>
        <dbReference type="Pfam" id="PF20037"/>
    </source>
</evidence>
<evidence type="ECO:0000313" key="3">
    <source>
        <dbReference type="Proteomes" id="UP000027931"/>
    </source>
</evidence>
<evidence type="ECO:0000313" key="2">
    <source>
        <dbReference type="EMBL" id="KEO80853.1"/>
    </source>
</evidence>
<dbReference type="AlphaFoldDB" id="A0A074LLU1"/>
<proteinExistence type="predicted"/>
<dbReference type="OrthoDB" id="9135364at2"/>
<dbReference type="Pfam" id="PF20037">
    <property type="entry name" value="DUF6440"/>
    <property type="match status" value="1"/>
</dbReference>
<accession>A0A074LLU1</accession>
<reference evidence="2 3" key="1">
    <citation type="journal article" date="2013" name="Int. J. Syst. Evol. Microbiol.">
        <title>Tumebacillus flagellatus sp. nov., an alpha-amylase/pullulanase-producing bacterium isolated from cassava wastewater.</title>
        <authorList>
            <person name="Wang Q."/>
            <person name="Xie N."/>
            <person name="Qin Y."/>
            <person name="Shen N."/>
            <person name="Zhu J."/>
            <person name="Mi H."/>
            <person name="Huang R."/>
        </authorList>
    </citation>
    <scope>NUCLEOTIDE SEQUENCE [LARGE SCALE GENOMIC DNA]</scope>
    <source>
        <strain evidence="2 3">GST4</strain>
    </source>
</reference>
<dbReference type="InterPro" id="IPR045515">
    <property type="entry name" value="DUF6440"/>
</dbReference>
<organism evidence="2 3">
    <name type="scientific">Tumebacillus flagellatus</name>
    <dbReference type="NCBI Taxonomy" id="1157490"/>
    <lineage>
        <taxon>Bacteria</taxon>
        <taxon>Bacillati</taxon>
        <taxon>Bacillota</taxon>
        <taxon>Bacilli</taxon>
        <taxon>Bacillales</taxon>
        <taxon>Alicyclobacillaceae</taxon>
        <taxon>Tumebacillus</taxon>
    </lineage>
</organism>
<keyword evidence="3" id="KW-1185">Reference proteome</keyword>
<comment type="caution">
    <text evidence="2">The sequence shown here is derived from an EMBL/GenBank/DDBJ whole genome shotgun (WGS) entry which is preliminary data.</text>
</comment>
<dbReference type="PROSITE" id="PS51257">
    <property type="entry name" value="PROKAR_LIPOPROTEIN"/>
    <property type="match status" value="1"/>
</dbReference>
<protein>
    <recommendedName>
        <fullName evidence="1">DUF6440 domain-containing protein</fullName>
    </recommendedName>
</protein>
<name>A0A074LLU1_9BACL</name>